<reference evidence="1 2" key="1">
    <citation type="journal article" date="2013" name="PLoS Genet.">
        <title>The genome and development-dependent transcriptomes of Pyronema confluens: a window into fungal evolution.</title>
        <authorList>
            <person name="Traeger S."/>
            <person name="Altegoer F."/>
            <person name="Freitag M."/>
            <person name="Gabaldon T."/>
            <person name="Kempken F."/>
            <person name="Kumar A."/>
            <person name="Marcet-Houben M."/>
            <person name="Poggeler S."/>
            <person name="Stajich J.E."/>
            <person name="Nowrousian M."/>
        </authorList>
    </citation>
    <scope>NUCLEOTIDE SEQUENCE [LARGE SCALE GENOMIC DNA]</scope>
    <source>
        <strain evidence="2">CBS 100304</strain>
        <tissue evidence="1">Vegetative mycelium</tissue>
    </source>
</reference>
<keyword evidence="2" id="KW-1185">Reference proteome</keyword>
<dbReference type="EMBL" id="HF935745">
    <property type="protein sequence ID" value="CCX32235.1"/>
    <property type="molecule type" value="Genomic_DNA"/>
</dbReference>
<name>U4LSB9_PYROM</name>
<proteinExistence type="predicted"/>
<dbReference type="Proteomes" id="UP000018144">
    <property type="component" value="Unassembled WGS sequence"/>
</dbReference>
<sequence>MTKFPFFTRSRSSITLPSTVNSSPMCLSPTLEDRWSAALARAPPAVGISEMNLPEELEQRWTEAWTRVPDSVSELPVYLQRMLPQRPTSAPPSVCGQSVCIRRSTD</sequence>
<evidence type="ECO:0000313" key="1">
    <source>
        <dbReference type="EMBL" id="CCX32235.1"/>
    </source>
</evidence>
<protein>
    <submittedName>
        <fullName evidence="1">Uncharacterized protein</fullName>
    </submittedName>
</protein>
<accession>U4LSB9</accession>
<evidence type="ECO:0000313" key="2">
    <source>
        <dbReference type="Proteomes" id="UP000018144"/>
    </source>
</evidence>
<dbReference type="AlphaFoldDB" id="U4LSB9"/>
<gene>
    <name evidence="1" type="ORF">PCON_12577</name>
</gene>
<organism evidence="1 2">
    <name type="scientific">Pyronema omphalodes (strain CBS 100304)</name>
    <name type="common">Pyronema confluens</name>
    <dbReference type="NCBI Taxonomy" id="1076935"/>
    <lineage>
        <taxon>Eukaryota</taxon>
        <taxon>Fungi</taxon>
        <taxon>Dikarya</taxon>
        <taxon>Ascomycota</taxon>
        <taxon>Pezizomycotina</taxon>
        <taxon>Pezizomycetes</taxon>
        <taxon>Pezizales</taxon>
        <taxon>Pyronemataceae</taxon>
        <taxon>Pyronema</taxon>
    </lineage>
</organism>